<feature type="domain" description="C2" evidence="3">
    <location>
        <begin position="276"/>
        <end position="409"/>
    </location>
</feature>
<dbReference type="GO" id="GO:0001786">
    <property type="term" value="F:phosphatidylserine binding"/>
    <property type="evidence" value="ECO:0007669"/>
    <property type="project" value="TreeGrafter"/>
</dbReference>
<dbReference type="Pfam" id="PF00168">
    <property type="entry name" value="C2"/>
    <property type="match status" value="2"/>
</dbReference>
<keyword evidence="2" id="KW-0812">Transmembrane</keyword>
<dbReference type="InterPro" id="IPR035892">
    <property type="entry name" value="C2_domain_sf"/>
</dbReference>
<evidence type="ECO:0000256" key="2">
    <source>
        <dbReference type="SAM" id="Phobius"/>
    </source>
</evidence>
<dbReference type="PROSITE" id="PS50004">
    <property type="entry name" value="C2"/>
    <property type="match status" value="2"/>
</dbReference>
<dbReference type="FunFam" id="2.60.40.150:FF:000080">
    <property type="entry name" value="Putative synaptotagmin-12"/>
    <property type="match status" value="1"/>
</dbReference>
<reference evidence="4" key="1">
    <citation type="journal article" date="2019" name="bioRxiv">
        <title>The Genome of the Zebra Mussel, Dreissena polymorpha: A Resource for Invasive Species Research.</title>
        <authorList>
            <person name="McCartney M.A."/>
            <person name="Auch B."/>
            <person name="Kono T."/>
            <person name="Mallez S."/>
            <person name="Zhang Y."/>
            <person name="Obille A."/>
            <person name="Becker A."/>
            <person name="Abrahante J.E."/>
            <person name="Garbe J."/>
            <person name="Badalamenti J.P."/>
            <person name="Herman A."/>
            <person name="Mangelson H."/>
            <person name="Liachko I."/>
            <person name="Sullivan S."/>
            <person name="Sone E.D."/>
            <person name="Koren S."/>
            <person name="Silverstein K.A.T."/>
            <person name="Beckman K.B."/>
            <person name="Gohl D.M."/>
        </authorList>
    </citation>
    <scope>NUCLEOTIDE SEQUENCE</scope>
    <source>
        <strain evidence="4">Duluth1</strain>
        <tissue evidence="4">Whole animal</tissue>
    </source>
</reference>
<dbReference type="GO" id="GO:0098793">
    <property type="term" value="C:presynapse"/>
    <property type="evidence" value="ECO:0007669"/>
    <property type="project" value="GOC"/>
</dbReference>
<keyword evidence="5" id="KW-1185">Reference proteome</keyword>
<dbReference type="GO" id="GO:0070382">
    <property type="term" value="C:exocytic vesicle"/>
    <property type="evidence" value="ECO:0007669"/>
    <property type="project" value="TreeGrafter"/>
</dbReference>
<proteinExistence type="predicted"/>
<sequence length="413" mass="46538">MSDVGIALLVIALIVIAVVVIAVLIRYFGIYRITSCFASSEEKAVLTKNEQYNGYMVGDESQDFQADQGAGKFVQYDTLQTDPRYVDIESHSPPREESARSSPVSMGTGSMASDAEFSHGIRRAESCDSVASDSSVLDMQPDMPKHGQLEFALEYDREVTELVISVIQARDLTANQYTGTLDTYIRAVIIPSETECKFQTKVQKNTTDPVFKERFLFNFSPEVLDQKIVQFQLFAIDKYQRHKVIGETELRVGDVDLRQPIKMWLNLRDIDDKPTEFGDMMFSLSYLPTAERLTIVIVKARNLRWTSGKDTGDPFVKVYLLQNGKKVNKKKTTVKRGEQNPIFNEAMIFSVPASALPTVQLRITVAELLPDNKTPSLGHVIVGANTSGTELSHWNQMMTSLRKPVAMWHYLRK</sequence>
<name>A0A9D4CY91_DREPO</name>
<feature type="region of interest" description="Disordered" evidence="1">
    <location>
        <begin position="84"/>
        <end position="112"/>
    </location>
</feature>
<dbReference type="EMBL" id="JAIWYP010000011">
    <property type="protein sequence ID" value="KAH3735210.1"/>
    <property type="molecule type" value="Genomic_DNA"/>
</dbReference>
<evidence type="ECO:0000313" key="5">
    <source>
        <dbReference type="Proteomes" id="UP000828390"/>
    </source>
</evidence>
<dbReference type="GO" id="GO:0005886">
    <property type="term" value="C:plasma membrane"/>
    <property type="evidence" value="ECO:0007669"/>
    <property type="project" value="TreeGrafter"/>
</dbReference>
<dbReference type="GO" id="GO:0005544">
    <property type="term" value="F:calcium-dependent phospholipid binding"/>
    <property type="evidence" value="ECO:0007669"/>
    <property type="project" value="TreeGrafter"/>
</dbReference>
<dbReference type="PANTHER" id="PTHR10024">
    <property type="entry name" value="SYNAPTOTAGMIN"/>
    <property type="match status" value="1"/>
</dbReference>
<protein>
    <recommendedName>
        <fullName evidence="3">C2 domain-containing protein</fullName>
    </recommendedName>
</protein>
<dbReference type="GO" id="GO:0005509">
    <property type="term" value="F:calcium ion binding"/>
    <property type="evidence" value="ECO:0007669"/>
    <property type="project" value="TreeGrafter"/>
</dbReference>
<dbReference type="GO" id="GO:0030276">
    <property type="term" value="F:clathrin binding"/>
    <property type="evidence" value="ECO:0007669"/>
    <property type="project" value="TreeGrafter"/>
</dbReference>
<dbReference type="GO" id="GO:0000149">
    <property type="term" value="F:SNARE binding"/>
    <property type="evidence" value="ECO:0007669"/>
    <property type="project" value="TreeGrafter"/>
</dbReference>
<comment type="caution">
    <text evidence="4">The sequence shown here is derived from an EMBL/GenBank/DDBJ whole genome shotgun (WGS) entry which is preliminary data.</text>
</comment>
<feature type="compositionally biased region" description="Basic and acidic residues" evidence="1">
    <location>
        <begin position="84"/>
        <end position="99"/>
    </location>
</feature>
<dbReference type="SUPFAM" id="SSF49562">
    <property type="entry name" value="C2 domain (Calcium/lipid-binding domain, CaLB)"/>
    <property type="match status" value="2"/>
</dbReference>
<evidence type="ECO:0000259" key="3">
    <source>
        <dbReference type="PROSITE" id="PS50004"/>
    </source>
</evidence>
<organism evidence="4 5">
    <name type="scientific">Dreissena polymorpha</name>
    <name type="common">Zebra mussel</name>
    <name type="synonym">Mytilus polymorpha</name>
    <dbReference type="NCBI Taxonomy" id="45954"/>
    <lineage>
        <taxon>Eukaryota</taxon>
        <taxon>Metazoa</taxon>
        <taxon>Spiralia</taxon>
        <taxon>Lophotrochozoa</taxon>
        <taxon>Mollusca</taxon>
        <taxon>Bivalvia</taxon>
        <taxon>Autobranchia</taxon>
        <taxon>Heteroconchia</taxon>
        <taxon>Euheterodonta</taxon>
        <taxon>Imparidentia</taxon>
        <taxon>Neoheterodontei</taxon>
        <taxon>Myida</taxon>
        <taxon>Dreissenoidea</taxon>
        <taxon>Dreissenidae</taxon>
        <taxon>Dreissena</taxon>
    </lineage>
</organism>
<dbReference type="Proteomes" id="UP000828390">
    <property type="component" value="Unassembled WGS sequence"/>
</dbReference>
<accession>A0A9D4CY91</accession>
<gene>
    <name evidence="4" type="ORF">DPMN_041672</name>
</gene>
<evidence type="ECO:0000313" key="4">
    <source>
        <dbReference type="EMBL" id="KAH3735210.1"/>
    </source>
</evidence>
<reference evidence="4" key="2">
    <citation type="submission" date="2020-11" db="EMBL/GenBank/DDBJ databases">
        <authorList>
            <person name="McCartney M.A."/>
            <person name="Auch B."/>
            <person name="Kono T."/>
            <person name="Mallez S."/>
            <person name="Becker A."/>
            <person name="Gohl D.M."/>
            <person name="Silverstein K.A.T."/>
            <person name="Koren S."/>
            <person name="Bechman K.B."/>
            <person name="Herman A."/>
            <person name="Abrahante J.E."/>
            <person name="Garbe J."/>
        </authorList>
    </citation>
    <scope>NUCLEOTIDE SEQUENCE</scope>
    <source>
        <strain evidence="4">Duluth1</strain>
        <tissue evidence="4">Whole animal</tissue>
    </source>
</reference>
<feature type="transmembrane region" description="Helical" evidence="2">
    <location>
        <begin position="6"/>
        <end position="25"/>
    </location>
</feature>
<keyword evidence="2" id="KW-0472">Membrane</keyword>
<feature type="domain" description="C2" evidence="3">
    <location>
        <begin position="145"/>
        <end position="265"/>
    </location>
</feature>
<dbReference type="AlphaFoldDB" id="A0A9D4CY91"/>
<dbReference type="GO" id="GO:0048791">
    <property type="term" value="P:calcium ion-regulated exocytosis of neurotransmitter"/>
    <property type="evidence" value="ECO:0007669"/>
    <property type="project" value="TreeGrafter"/>
</dbReference>
<dbReference type="SMART" id="SM00239">
    <property type="entry name" value="C2"/>
    <property type="match status" value="2"/>
</dbReference>
<dbReference type="PANTHER" id="PTHR10024:SF252">
    <property type="entry name" value="SYNAPTOTAGMIN-12"/>
    <property type="match status" value="1"/>
</dbReference>
<evidence type="ECO:0000256" key="1">
    <source>
        <dbReference type="SAM" id="MobiDB-lite"/>
    </source>
</evidence>
<dbReference type="OrthoDB" id="67700at2759"/>
<dbReference type="GO" id="GO:0048488">
    <property type="term" value="P:synaptic vesicle endocytosis"/>
    <property type="evidence" value="ECO:0007669"/>
    <property type="project" value="TreeGrafter"/>
</dbReference>
<dbReference type="Gene3D" id="2.60.40.150">
    <property type="entry name" value="C2 domain"/>
    <property type="match status" value="2"/>
</dbReference>
<keyword evidence="2" id="KW-1133">Transmembrane helix</keyword>
<dbReference type="InterPro" id="IPR000008">
    <property type="entry name" value="C2_dom"/>
</dbReference>